<protein>
    <submittedName>
        <fullName evidence="1">Uncharacterized protein</fullName>
    </submittedName>
</protein>
<dbReference type="RefSeq" id="WP_317014875.1">
    <property type="nucleotide sequence ID" value="NZ_CP136511.1"/>
</dbReference>
<organism evidence="1 2">
    <name type="scientific">Paraburkholderia kirstenboschensis</name>
    <dbReference type="NCBI Taxonomy" id="1245436"/>
    <lineage>
        <taxon>Bacteria</taxon>
        <taxon>Pseudomonadati</taxon>
        <taxon>Pseudomonadota</taxon>
        <taxon>Betaproteobacteria</taxon>
        <taxon>Burkholderiales</taxon>
        <taxon>Burkholderiaceae</taxon>
        <taxon>Paraburkholderia</taxon>
    </lineage>
</organism>
<sequence length="94" mass="10340">MAYGAYARSHEDGAQAHQHRIIGTKQGLSISQKVACSRHLQLSGSDRADEAVVCKKLESPARTGLRCERLIKILCTKTLMIALSSIYSQLREAL</sequence>
<proteinExistence type="predicted"/>
<name>A0ABZ0EB17_9BURK</name>
<gene>
    <name evidence="1" type="ORF">RW095_04925</name>
</gene>
<evidence type="ECO:0000313" key="2">
    <source>
        <dbReference type="Proteomes" id="UP001302652"/>
    </source>
</evidence>
<keyword evidence="2" id="KW-1185">Reference proteome</keyword>
<dbReference type="EMBL" id="CP136511">
    <property type="protein sequence ID" value="WOD13387.1"/>
    <property type="molecule type" value="Genomic_DNA"/>
</dbReference>
<dbReference type="Proteomes" id="UP001302652">
    <property type="component" value="Chromosome 3"/>
</dbReference>
<reference evidence="1 2" key="1">
    <citation type="submission" date="2023-10" db="EMBL/GenBank/DDBJ databases">
        <title>Surface-active antibiotics is a multifunctional adaptation for post-fire microbes.</title>
        <authorList>
            <person name="Liu M.D."/>
            <person name="Du Y."/>
            <person name="Koupaei S.K."/>
            <person name="Kim N.R."/>
            <person name="Zhang W."/>
            <person name="Traxler M.F."/>
        </authorList>
    </citation>
    <scope>NUCLEOTIDE SEQUENCE [LARGE SCALE GENOMIC DNA]</scope>
    <source>
        <strain evidence="1 2">F3</strain>
    </source>
</reference>
<accession>A0ABZ0EB17</accession>
<evidence type="ECO:0000313" key="1">
    <source>
        <dbReference type="EMBL" id="WOD13387.1"/>
    </source>
</evidence>